<dbReference type="InterPro" id="IPR021558">
    <property type="entry name" value="MazE-like"/>
</dbReference>
<reference evidence="1 2" key="1">
    <citation type="journal article" date="2020" name="Curr. Microbiol.">
        <title>Tepidiphilus baoligensis sp. nov., a Novel Bacterium of the Family Hydrogenophilaceae Isolated from an Oil Reservoir.</title>
        <authorList>
            <person name="Zhang X."/>
            <person name="Wang G."/>
            <person name="Ma X."/>
            <person name="Yu J."/>
            <person name="You J."/>
            <person name="Xue Y."/>
            <person name="Ma Y."/>
        </authorList>
    </citation>
    <scope>NUCLEOTIDE SEQUENCE [LARGE SCALE GENOMIC DNA]</scope>
    <source>
        <strain evidence="1 2">B18-69</strain>
    </source>
</reference>
<gene>
    <name evidence="1" type="ORF">GV368_10965</name>
</gene>
<accession>A0ABX1QNT2</accession>
<dbReference type="Proteomes" id="UP000669605">
    <property type="component" value="Unassembled WGS sequence"/>
</dbReference>
<name>A0ABX1QNT2_9PROT</name>
<sequence length="56" mass="6306">MRAAGLRPVQFWVPDTRSPEFRAQLRTQCQSLKGDAAEAEVLRFTEAAALDIEGWD</sequence>
<dbReference type="Pfam" id="PF11455">
    <property type="entry name" value="MazE-like"/>
    <property type="match status" value="1"/>
</dbReference>
<protein>
    <submittedName>
        <fullName evidence="1">DUF3018 family protein</fullName>
    </submittedName>
</protein>
<organism evidence="1 2">
    <name type="scientific">Tepidiphilus baoligensis</name>
    <dbReference type="NCBI Taxonomy" id="2698687"/>
    <lineage>
        <taxon>Bacteria</taxon>
        <taxon>Pseudomonadati</taxon>
        <taxon>Pseudomonadota</taxon>
        <taxon>Hydrogenophilia</taxon>
        <taxon>Hydrogenophilales</taxon>
        <taxon>Hydrogenophilaceae</taxon>
        <taxon>Tepidiphilus</taxon>
    </lineage>
</organism>
<proteinExistence type="predicted"/>
<keyword evidence="2" id="KW-1185">Reference proteome</keyword>
<evidence type="ECO:0000313" key="2">
    <source>
        <dbReference type="Proteomes" id="UP000669605"/>
    </source>
</evidence>
<comment type="caution">
    <text evidence="1">The sequence shown here is derived from an EMBL/GenBank/DDBJ whole genome shotgun (WGS) entry which is preliminary data.</text>
</comment>
<dbReference type="EMBL" id="JAAAUB010000049">
    <property type="protein sequence ID" value="NMH17586.1"/>
    <property type="molecule type" value="Genomic_DNA"/>
</dbReference>
<evidence type="ECO:0000313" key="1">
    <source>
        <dbReference type="EMBL" id="NMH17586.1"/>
    </source>
</evidence>